<sequence length="38" mass="4249">MAAEGFYLVQGDKWISRNSQDSESTIPLYSALMVLLTL</sequence>
<dbReference type="STRING" id="988801.SAMN05216522_111107"/>
<evidence type="ECO:0000313" key="2">
    <source>
        <dbReference type="Proteomes" id="UP000242515"/>
    </source>
</evidence>
<dbReference type="EMBL" id="FOGC01000011">
    <property type="protein sequence ID" value="SER10843.1"/>
    <property type="molecule type" value="Genomic_DNA"/>
</dbReference>
<protein>
    <submittedName>
        <fullName evidence="1">Uncharacterized protein</fullName>
    </submittedName>
</protein>
<dbReference type="Proteomes" id="UP000242515">
    <property type="component" value="Unassembled WGS sequence"/>
</dbReference>
<proteinExistence type="predicted"/>
<organism evidence="1 2">
    <name type="scientific">Rosenbergiella nectarea</name>
    <dbReference type="NCBI Taxonomy" id="988801"/>
    <lineage>
        <taxon>Bacteria</taxon>
        <taxon>Pseudomonadati</taxon>
        <taxon>Pseudomonadota</taxon>
        <taxon>Gammaproteobacteria</taxon>
        <taxon>Enterobacterales</taxon>
        <taxon>Erwiniaceae</taxon>
        <taxon>Rosenbergiella</taxon>
    </lineage>
</organism>
<reference evidence="2" key="1">
    <citation type="submission" date="2016-10" db="EMBL/GenBank/DDBJ databases">
        <authorList>
            <person name="Varghese N."/>
            <person name="Submissions S."/>
        </authorList>
    </citation>
    <scope>NUCLEOTIDE SEQUENCE [LARGE SCALE GENOMIC DNA]</scope>
    <source>
        <strain evidence="2">8N4</strain>
    </source>
</reference>
<name>A0A1H9LIW5_9GAMM</name>
<gene>
    <name evidence="1" type="ORF">SAMN05216522_111107</name>
</gene>
<evidence type="ECO:0000313" key="1">
    <source>
        <dbReference type="EMBL" id="SER10843.1"/>
    </source>
</evidence>
<accession>A0A1H9LIW5</accession>
<keyword evidence="2" id="KW-1185">Reference proteome</keyword>
<dbReference type="AlphaFoldDB" id="A0A1H9LIW5"/>